<dbReference type="InterPro" id="IPR004256">
    <property type="entry name" value="DUF234"/>
</dbReference>
<dbReference type="InterPro" id="IPR011579">
    <property type="entry name" value="ATPase_dom"/>
</dbReference>
<dbReference type="SUPFAM" id="SSF52540">
    <property type="entry name" value="P-loop containing nucleoside triphosphate hydrolases"/>
    <property type="match status" value="1"/>
</dbReference>
<proteinExistence type="predicted"/>
<accession>A0A6N7XQP3</accession>
<dbReference type="PANTHER" id="PTHR34704">
    <property type="entry name" value="ATPASE"/>
    <property type="match status" value="1"/>
</dbReference>
<organism evidence="3 4">
    <name type="scientific">Olsenella porci</name>
    <dbReference type="NCBI Taxonomy" id="2652279"/>
    <lineage>
        <taxon>Bacteria</taxon>
        <taxon>Bacillati</taxon>
        <taxon>Actinomycetota</taxon>
        <taxon>Coriobacteriia</taxon>
        <taxon>Coriobacteriales</taxon>
        <taxon>Atopobiaceae</taxon>
        <taxon>Olsenella</taxon>
    </lineage>
</organism>
<keyword evidence="3" id="KW-0067">ATP-binding</keyword>
<feature type="domain" description="ATPase" evidence="1">
    <location>
        <begin position="2"/>
        <end position="213"/>
    </location>
</feature>
<reference evidence="3 4" key="1">
    <citation type="submission" date="2019-08" db="EMBL/GenBank/DDBJ databases">
        <title>In-depth cultivation of the pig gut microbiome towards novel bacterial diversity and tailored functional studies.</title>
        <authorList>
            <person name="Wylensek D."/>
            <person name="Hitch T.C.A."/>
            <person name="Clavel T."/>
        </authorList>
    </citation>
    <scope>NUCLEOTIDE SEQUENCE [LARGE SCALE GENOMIC DNA]</scope>
    <source>
        <strain evidence="3 4">CA-Schmier-601-WT-1</strain>
    </source>
</reference>
<evidence type="ECO:0000259" key="1">
    <source>
        <dbReference type="Pfam" id="PF01637"/>
    </source>
</evidence>
<evidence type="ECO:0000313" key="4">
    <source>
        <dbReference type="Proteomes" id="UP000469325"/>
    </source>
</evidence>
<name>A0A6N7XQP3_9ACTN</name>
<dbReference type="InterPro" id="IPR027417">
    <property type="entry name" value="P-loop_NTPase"/>
</dbReference>
<feature type="domain" description="DUF234" evidence="2">
    <location>
        <begin position="321"/>
        <end position="420"/>
    </location>
</feature>
<dbReference type="PANTHER" id="PTHR34704:SF1">
    <property type="entry name" value="ATPASE"/>
    <property type="match status" value="1"/>
</dbReference>
<dbReference type="AlphaFoldDB" id="A0A6N7XQP3"/>
<evidence type="ECO:0000259" key="2">
    <source>
        <dbReference type="Pfam" id="PF03008"/>
    </source>
</evidence>
<dbReference type="Proteomes" id="UP000469325">
    <property type="component" value="Unassembled WGS sequence"/>
</dbReference>
<dbReference type="Gene3D" id="3.40.50.300">
    <property type="entry name" value="P-loop containing nucleotide triphosphate hydrolases"/>
    <property type="match status" value="1"/>
</dbReference>
<dbReference type="InterPro" id="IPR036390">
    <property type="entry name" value="WH_DNA-bd_sf"/>
</dbReference>
<gene>
    <name evidence="3" type="ORF">FYJ68_09240</name>
</gene>
<dbReference type="RefSeq" id="WP_154435989.1">
    <property type="nucleotide sequence ID" value="NZ_VUNC01000008.1"/>
</dbReference>
<keyword evidence="3" id="KW-0547">Nucleotide-binding</keyword>
<sequence length="475" mass="54073">MFVGRENELAELERLYKKGGFQMVVLYGRRRVGKTALTMRFTQGKPTLSFTAKVQSDSMNLADFSLAIYGHFGLPRGVGSFDTWEDALRFVASEVGDQHLVVVFDEFPYAAQRNTGLVSTLQIACDRYFSATNVFMILTGSNQGFMEEEVLGSRGVQRSLGEKNPLFGRRTAQIHLAPFGYREAALMLPGVSRDDLVRYYATFGGTPYYLSMVDPGENFFTNVEELFFRKEGLLYEEPLMLLRQELREPAIYSSILDAIASGANKPQLIADRIGEERSSLTKYLRTLVAMRLVEKRVPFGESRERSRRGIYRISEPAFSFWYRFVQPELDSIEMDAGELVAHDLLGSSDIPTYVGHWFEEICLQWVVAEAKAGALPLRPVHFGSWWGTDPSAHEQTDIDVVAANERRGELLVGECKWRNRFDVRQVAKDLSHRAELLGAYDSTTYAIFSRNHLDNELKREMGEGWLFVDAERLYE</sequence>
<dbReference type="Pfam" id="PF01637">
    <property type="entry name" value="ATPase_2"/>
    <property type="match status" value="1"/>
</dbReference>
<evidence type="ECO:0000313" key="3">
    <source>
        <dbReference type="EMBL" id="MST73284.1"/>
    </source>
</evidence>
<dbReference type="Pfam" id="PF03008">
    <property type="entry name" value="DUF234"/>
    <property type="match status" value="1"/>
</dbReference>
<comment type="caution">
    <text evidence="3">The sequence shown here is derived from an EMBL/GenBank/DDBJ whole genome shotgun (WGS) entry which is preliminary data.</text>
</comment>
<dbReference type="GO" id="GO:0005524">
    <property type="term" value="F:ATP binding"/>
    <property type="evidence" value="ECO:0007669"/>
    <property type="project" value="UniProtKB-KW"/>
</dbReference>
<keyword evidence="4" id="KW-1185">Reference proteome</keyword>
<protein>
    <submittedName>
        <fullName evidence="3">ATP-binding protein</fullName>
    </submittedName>
</protein>
<dbReference type="EMBL" id="VUNC01000008">
    <property type="protein sequence ID" value="MST73284.1"/>
    <property type="molecule type" value="Genomic_DNA"/>
</dbReference>
<dbReference type="SUPFAM" id="SSF46785">
    <property type="entry name" value="Winged helix' DNA-binding domain"/>
    <property type="match status" value="1"/>
</dbReference>